<name>A0A9E7QZZ8_9EURY</name>
<dbReference type="GeneID" id="74943443"/>
<dbReference type="AlphaFoldDB" id="A0A9E7QZZ8"/>
<feature type="transmembrane region" description="Helical" evidence="1">
    <location>
        <begin position="48"/>
        <end position="68"/>
    </location>
</feature>
<sequence length="161" mass="17101">MSTPSTARQGHVAALQWGLVQAALVAVGGGLLSGYYDLTTESIFVPGWVLSAQAAPLVAFVVGAYGGYTWVSGGYASTTREAHRTRVRFVAALVGLWAAHLPVELGLLVAVDSALLRAFGPPAFTLLLFVAAYLLAYRVDPAVFRRVQERLAPTGRRAESQ</sequence>
<feature type="transmembrane region" description="Helical" evidence="1">
    <location>
        <begin position="12"/>
        <end position="36"/>
    </location>
</feature>
<protein>
    <submittedName>
        <fullName evidence="2">Uncharacterized protein</fullName>
    </submittedName>
</protein>
<reference evidence="2" key="1">
    <citation type="submission" date="2022-09" db="EMBL/GenBank/DDBJ databases">
        <title>Diverse halophilic archaea isolated from saline environments.</title>
        <authorList>
            <person name="Cui H.-L."/>
        </authorList>
    </citation>
    <scope>NUCLEOTIDE SEQUENCE</scope>
    <source>
        <strain evidence="2">ZS-35-S2</strain>
    </source>
</reference>
<keyword evidence="1" id="KW-0812">Transmembrane</keyword>
<gene>
    <name evidence="2" type="ORF">N0B31_13435</name>
</gene>
<evidence type="ECO:0000313" key="2">
    <source>
        <dbReference type="EMBL" id="UWM53144.1"/>
    </source>
</evidence>
<dbReference type="RefSeq" id="WP_260592139.1">
    <property type="nucleotide sequence ID" value="NZ_CP104003.1"/>
</dbReference>
<feature type="transmembrane region" description="Helical" evidence="1">
    <location>
        <begin position="115"/>
        <end position="136"/>
    </location>
</feature>
<dbReference type="EMBL" id="CP104003">
    <property type="protein sequence ID" value="UWM53144.1"/>
    <property type="molecule type" value="Genomic_DNA"/>
</dbReference>
<keyword evidence="3" id="KW-1185">Reference proteome</keyword>
<dbReference type="Proteomes" id="UP001057580">
    <property type="component" value="Chromosome"/>
</dbReference>
<keyword evidence="1" id="KW-0472">Membrane</keyword>
<organism evidence="2 3">
    <name type="scientific">Salinirubellus salinus</name>
    <dbReference type="NCBI Taxonomy" id="1364945"/>
    <lineage>
        <taxon>Archaea</taxon>
        <taxon>Methanobacteriati</taxon>
        <taxon>Methanobacteriota</taxon>
        <taxon>Stenosarchaea group</taxon>
        <taxon>Halobacteria</taxon>
        <taxon>Halobacteriales</taxon>
        <taxon>Natronomonadaceae</taxon>
        <taxon>Salinirubellus</taxon>
    </lineage>
</organism>
<proteinExistence type="predicted"/>
<evidence type="ECO:0000313" key="3">
    <source>
        <dbReference type="Proteomes" id="UP001057580"/>
    </source>
</evidence>
<keyword evidence="1" id="KW-1133">Transmembrane helix</keyword>
<evidence type="ECO:0000256" key="1">
    <source>
        <dbReference type="SAM" id="Phobius"/>
    </source>
</evidence>
<dbReference type="KEGG" id="ssai:N0B31_13435"/>
<accession>A0A9E7QZZ8</accession>
<feature type="transmembrane region" description="Helical" evidence="1">
    <location>
        <begin position="89"/>
        <end position="109"/>
    </location>
</feature>